<evidence type="ECO:0000256" key="5">
    <source>
        <dbReference type="ARBA" id="ARBA00022989"/>
    </source>
</evidence>
<dbReference type="GO" id="GO:0016746">
    <property type="term" value="F:acyltransferase activity"/>
    <property type="evidence" value="ECO:0007669"/>
    <property type="project" value="UniProtKB-KW"/>
</dbReference>
<feature type="transmembrane region" description="Helical" evidence="10">
    <location>
        <begin position="174"/>
        <end position="193"/>
    </location>
</feature>
<evidence type="ECO:0000256" key="10">
    <source>
        <dbReference type="SAM" id="Phobius"/>
    </source>
</evidence>
<feature type="transmembrane region" description="Helical" evidence="10">
    <location>
        <begin position="267"/>
        <end position="285"/>
    </location>
</feature>
<gene>
    <name evidence="12" type="ORF">GCM10022378_20250</name>
</gene>
<organism evidence="12 13">
    <name type="scientific">Salinicoccus jeotgali</name>
    <dbReference type="NCBI Taxonomy" id="381634"/>
    <lineage>
        <taxon>Bacteria</taxon>
        <taxon>Bacillati</taxon>
        <taxon>Bacillota</taxon>
        <taxon>Bacilli</taxon>
        <taxon>Bacillales</taxon>
        <taxon>Staphylococcaceae</taxon>
        <taxon>Salinicoccus</taxon>
    </lineage>
</organism>
<keyword evidence="4 10" id="KW-0812">Transmembrane</keyword>
<keyword evidence="5 10" id="KW-1133">Transmembrane helix</keyword>
<keyword evidence="12" id="KW-0808">Transferase</keyword>
<evidence type="ECO:0000313" key="13">
    <source>
        <dbReference type="Proteomes" id="UP001500920"/>
    </source>
</evidence>
<feature type="transmembrane region" description="Helical" evidence="10">
    <location>
        <begin position="148"/>
        <end position="167"/>
    </location>
</feature>
<feature type="transmembrane region" description="Helical" evidence="10">
    <location>
        <begin position="297"/>
        <end position="319"/>
    </location>
</feature>
<evidence type="ECO:0000256" key="9">
    <source>
        <dbReference type="ARBA" id="ARBA00042839"/>
    </source>
</evidence>
<dbReference type="PANTHER" id="PTHR40074">
    <property type="entry name" value="O-ACETYLTRANSFERASE WECH"/>
    <property type="match status" value="1"/>
</dbReference>
<feature type="transmembrane region" description="Helical" evidence="10">
    <location>
        <begin position="92"/>
        <end position="110"/>
    </location>
</feature>
<dbReference type="Pfam" id="PF01757">
    <property type="entry name" value="Acyl_transf_3"/>
    <property type="match status" value="1"/>
</dbReference>
<evidence type="ECO:0000313" key="12">
    <source>
        <dbReference type="EMBL" id="GAA3731901.1"/>
    </source>
</evidence>
<keyword evidence="3" id="KW-1003">Cell membrane</keyword>
<evidence type="ECO:0000259" key="11">
    <source>
        <dbReference type="Pfam" id="PF01757"/>
    </source>
</evidence>
<evidence type="ECO:0000256" key="7">
    <source>
        <dbReference type="ARBA" id="ARBA00041028"/>
    </source>
</evidence>
<comment type="subcellular location">
    <subcellularLocation>
        <location evidence="1">Cell membrane</location>
        <topology evidence="1">Multi-pass membrane protein</topology>
    </subcellularLocation>
</comment>
<protein>
    <recommendedName>
        <fullName evidence="7">Probable poly-beta-1,6-N-acetyl-D-glucosamine export protein</fullName>
    </recommendedName>
    <alternativeName>
        <fullName evidence="9">Biofilm polysaccharide intercellular adhesin export protein</fullName>
    </alternativeName>
    <alternativeName>
        <fullName evidence="8">Intercellular adhesion protein C</fullName>
    </alternativeName>
</protein>
<dbReference type="InterPro" id="IPR002656">
    <property type="entry name" value="Acyl_transf_3_dom"/>
</dbReference>
<comment type="caution">
    <text evidence="12">The sequence shown here is derived from an EMBL/GenBank/DDBJ whole genome shotgun (WGS) entry which is preliminary data.</text>
</comment>
<feature type="transmembrane region" description="Helical" evidence="10">
    <location>
        <begin position="6"/>
        <end position="24"/>
    </location>
</feature>
<keyword evidence="6 10" id="KW-0472">Membrane</keyword>
<evidence type="ECO:0000256" key="1">
    <source>
        <dbReference type="ARBA" id="ARBA00004651"/>
    </source>
</evidence>
<sequence length="364" mass="42046">MGRNYMIDYVKGFAIFFVVAIHSKTVQGTHIGMFNGDDANFVINMFARFAVPFFFVASGYLFVQKLNRITQENENGNRQAQFHYFKKYLGKLIKLYVAWLAFYFVFELGVKFIERGNSSETLLEMFISSISHFNLWSLIYFGEGSPGYHLWFLPALIYAVLLLFLFAQMRLIMVLFVISIGLHLFGLFGQAYSFLYDVPFNTREGIFFALFYVTFGGVVAKYSSFFNSFLSKIPTWSVVISLIILSLMQILEGFITLQLYEGKEENYFFFTIPLVMTLFMLALKHQQMGKNSIFTKIGANAVGIYVSHVFIMELMQVLIRRMELTIVEDSLLWKVMLTPLVLVIALAFYNQLQNGKKAVKSIYQ</sequence>
<dbReference type="Proteomes" id="UP001500920">
    <property type="component" value="Unassembled WGS sequence"/>
</dbReference>
<keyword evidence="13" id="KW-1185">Reference proteome</keyword>
<dbReference type="PANTHER" id="PTHR40074:SF2">
    <property type="entry name" value="O-ACETYLTRANSFERASE WECH"/>
    <property type="match status" value="1"/>
</dbReference>
<reference evidence="13" key="1">
    <citation type="journal article" date="2019" name="Int. J. Syst. Evol. Microbiol.">
        <title>The Global Catalogue of Microorganisms (GCM) 10K type strain sequencing project: providing services to taxonomists for standard genome sequencing and annotation.</title>
        <authorList>
            <consortium name="The Broad Institute Genomics Platform"/>
            <consortium name="The Broad Institute Genome Sequencing Center for Infectious Disease"/>
            <person name="Wu L."/>
            <person name="Ma J."/>
        </authorList>
    </citation>
    <scope>NUCLEOTIDE SEQUENCE [LARGE SCALE GENOMIC DNA]</scope>
    <source>
        <strain evidence="13">JCM 16981</strain>
    </source>
</reference>
<dbReference type="EMBL" id="BAABCK010000067">
    <property type="protein sequence ID" value="GAA3731901.1"/>
    <property type="molecule type" value="Genomic_DNA"/>
</dbReference>
<evidence type="ECO:0000256" key="4">
    <source>
        <dbReference type="ARBA" id="ARBA00022692"/>
    </source>
</evidence>
<feature type="domain" description="Acyltransferase 3" evidence="11">
    <location>
        <begin position="5"/>
        <end position="349"/>
    </location>
</feature>
<feature type="transmembrane region" description="Helical" evidence="10">
    <location>
        <begin position="205"/>
        <end position="223"/>
    </location>
</feature>
<evidence type="ECO:0000256" key="2">
    <source>
        <dbReference type="ARBA" id="ARBA00007400"/>
    </source>
</evidence>
<feature type="transmembrane region" description="Helical" evidence="10">
    <location>
        <begin position="45"/>
        <end position="63"/>
    </location>
</feature>
<feature type="transmembrane region" description="Helical" evidence="10">
    <location>
        <begin position="235"/>
        <end position="255"/>
    </location>
</feature>
<feature type="transmembrane region" description="Helical" evidence="10">
    <location>
        <begin position="331"/>
        <end position="350"/>
    </location>
</feature>
<evidence type="ECO:0000256" key="3">
    <source>
        <dbReference type="ARBA" id="ARBA00022475"/>
    </source>
</evidence>
<accession>A0ABP7F5Y0</accession>
<evidence type="ECO:0000256" key="6">
    <source>
        <dbReference type="ARBA" id="ARBA00023136"/>
    </source>
</evidence>
<comment type="similarity">
    <text evidence="2">Belongs to the acyltransferase 3 family.</text>
</comment>
<proteinExistence type="inferred from homology"/>
<name>A0ABP7F5Y0_9STAP</name>
<evidence type="ECO:0000256" key="8">
    <source>
        <dbReference type="ARBA" id="ARBA00042402"/>
    </source>
</evidence>
<keyword evidence="12" id="KW-0012">Acyltransferase</keyword>